<dbReference type="Proteomes" id="UP001500280">
    <property type="component" value="Unassembled WGS sequence"/>
</dbReference>
<dbReference type="EMBL" id="BAAANF010000020">
    <property type="protein sequence ID" value="GAA1705715.1"/>
    <property type="molecule type" value="Genomic_DNA"/>
</dbReference>
<reference evidence="2 3" key="1">
    <citation type="journal article" date="2019" name="Int. J. Syst. Evol. Microbiol.">
        <title>The Global Catalogue of Microorganisms (GCM) 10K type strain sequencing project: providing services to taxonomists for standard genome sequencing and annotation.</title>
        <authorList>
            <consortium name="The Broad Institute Genomics Platform"/>
            <consortium name="The Broad Institute Genome Sequencing Center for Infectious Disease"/>
            <person name="Wu L."/>
            <person name="Ma J."/>
        </authorList>
    </citation>
    <scope>NUCLEOTIDE SEQUENCE [LARGE SCALE GENOMIC DNA]</scope>
    <source>
        <strain evidence="2 3">JCM 14307</strain>
    </source>
</reference>
<evidence type="ECO:0000313" key="2">
    <source>
        <dbReference type="EMBL" id="GAA1705715.1"/>
    </source>
</evidence>
<sequence>MWSSAILDELEHCEIDKYTTRDGLPLAEAETRSARLIEQLRRFFDDAEVPNWEPCDGQFDLPDRHDEHVVAAAVAGHAGAIVTDNLKDFPAEKIPHGIQVVVPREFAANTVAVSPQAALDAVSKMTRRLIDPPMSVDDILAVLRDRYEMHEAVALINDAR</sequence>
<accession>A0ABN2IIH3</accession>
<protein>
    <recommendedName>
        <fullName evidence="1">VapC50 C-terminal domain-containing protein</fullName>
    </recommendedName>
</protein>
<evidence type="ECO:0000259" key="1">
    <source>
        <dbReference type="Pfam" id="PF26343"/>
    </source>
</evidence>
<proteinExistence type="predicted"/>
<organism evidence="2 3">
    <name type="scientific">Kribbella yunnanensis</name>
    <dbReference type="NCBI Taxonomy" id="190194"/>
    <lineage>
        <taxon>Bacteria</taxon>
        <taxon>Bacillati</taxon>
        <taxon>Actinomycetota</taxon>
        <taxon>Actinomycetes</taxon>
        <taxon>Propionibacteriales</taxon>
        <taxon>Kribbellaceae</taxon>
        <taxon>Kribbella</taxon>
    </lineage>
</organism>
<comment type="caution">
    <text evidence="2">The sequence shown here is derived from an EMBL/GenBank/DDBJ whole genome shotgun (WGS) entry which is preliminary data.</text>
</comment>
<evidence type="ECO:0000313" key="3">
    <source>
        <dbReference type="Proteomes" id="UP001500280"/>
    </source>
</evidence>
<dbReference type="Pfam" id="PF26343">
    <property type="entry name" value="VapC50_C"/>
    <property type="match status" value="1"/>
</dbReference>
<name>A0ABN2IIH3_9ACTN</name>
<dbReference type="RefSeq" id="WP_344159624.1">
    <property type="nucleotide sequence ID" value="NZ_BAAANF010000020.1"/>
</dbReference>
<gene>
    <name evidence="2" type="ORF">GCM10009745_61840</name>
</gene>
<dbReference type="InterPro" id="IPR058652">
    <property type="entry name" value="VapC50_C"/>
</dbReference>
<keyword evidence="3" id="KW-1185">Reference proteome</keyword>
<feature type="domain" description="VapC50 C-terminal" evidence="1">
    <location>
        <begin position="105"/>
        <end position="146"/>
    </location>
</feature>